<evidence type="ECO:0000313" key="1">
    <source>
        <dbReference type="EMBL" id="QJA66865.1"/>
    </source>
</evidence>
<gene>
    <name evidence="2" type="ORF">MM415A00321_0007</name>
    <name evidence="1" type="ORF">MM415B00326_0065</name>
</gene>
<reference evidence="2" key="1">
    <citation type="submission" date="2020-03" db="EMBL/GenBank/DDBJ databases">
        <title>The deep terrestrial virosphere.</title>
        <authorList>
            <person name="Holmfeldt K."/>
            <person name="Nilsson E."/>
            <person name="Simone D."/>
            <person name="Lopez-Fernandez M."/>
            <person name="Wu X."/>
            <person name="de Brujin I."/>
            <person name="Lundin D."/>
            <person name="Andersson A."/>
            <person name="Bertilsson S."/>
            <person name="Dopson M."/>
        </authorList>
    </citation>
    <scope>NUCLEOTIDE SEQUENCE</scope>
    <source>
        <strain evidence="2">MM415A00321</strain>
        <strain evidence="1">MM415B00326</strain>
    </source>
</reference>
<sequence length="96" mass="10988">MRDKKILIQGYNRAGDDFLAEKLKKIFDILETQEKVVLHNDMVRDVMFMVGGDGKDLRKGVARMLMTGTRNLFVEMAGLIRNLSLRNVENGTEKTE</sequence>
<accession>A0A6M3KLZ0</accession>
<protein>
    <submittedName>
        <fullName evidence="2">Uncharacterized protein</fullName>
    </submittedName>
</protein>
<dbReference type="EMBL" id="MT142502">
    <property type="protein sequence ID" value="QJA83027.1"/>
    <property type="molecule type" value="Genomic_DNA"/>
</dbReference>
<organism evidence="2">
    <name type="scientific">viral metagenome</name>
    <dbReference type="NCBI Taxonomy" id="1070528"/>
    <lineage>
        <taxon>unclassified sequences</taxon>
        <taxon>metagenomes</taxon>
        <taxon>organismal metagenomes</taxon>
    </lineage>
</organism>
<proteinExistence type="predicted"/>
<name>A0A6M3KLZ0_9ZZZZ</name>
<dbReference type="AlphaFoldDB" id="A0A6M3KLZ0"/>
<dbReference type="EMBL" id="MT141561">
    <property type="protein sequence ID" value="QJA66865.1"/>
    <property type="molecule type" value="Genomic_DNA"/>
</dbReference>
<evidence type="ECO:0000313" key="2">
    <source>
        <dbReference type="EMBL" id="QJA83027.1"/>
    </source>
</evidence>